<evidence type="ECO:0000313" key="2">
    <source>
        <dbReference type="EMBL" id="CAE0750245.1"/>
    </source>
</evidence>
<feature type="chain" id="PRO_5030833889" evidence="1">
    <location>
        <begin position="26"/>
        <end position="141"/>
    </location>
</feature>
<feature type="signal peptide" evidence="1">
    <location>
        <begin position="1"/>
        <end position="25"/>
    </location>
</feature>
<name>A0A7S4B0X0_CHRCT</name>
<dbReference type="AlphaFoldDB" id="A0A7S4B0X0"/>
<organism evidence="2">
    <name type="scientific">Chrysotila carterae</name>
    <name type="common">Marine alga</name>
    <name type="synonym">Syracosphaera carterae</name>
    <dbReference type="NCBI Taxonomy" id="13221"/>
    <lineage>
        <taxon>Eukaryota</taxon>
        <taxon>Haptista</taxon>
        <taxon>Haptophyta</taxon>
        <taxon>Prymnesiophyceae</taxon>
        <taxon>Isochrysidales</taxon>
        <taxon>Isochrysidaceae</taxon>
        <taxon>Chrysotila</taxon>
    </lineage>
</organism>
<reference evidence="2" key="1">
    <citation type="submission" date="2021-01" db="EMBL/GenBank/DDBJ databases">
        <authorList>
            <person name="Corre E."/>
            <person name="Pelletier E."/>
            <person name="Niang G."/>
            <person name="Scheremetjew M."/>
            <person name="Finn R."/>
            <person name="Kale V."/>
            <person name="Holt S."/>
            <person name="Cochrane G."/>
            <person name="Meng A."/>
            <person name="Brown T."/>
            <person name="Cohen L."/>
        </authorList>
    </citation>
    <scope>NUCLEOTIDE SEQUENCE</scope>
    <source>
        <strain evidence="2">CCMP645</strain>
    </source>
</reference>
<sequence length="141" mass="15607">MRVRCSCLLNICLAWCFYMLDFVCADAFYLPHSCPILVVILSSDYFVCLRCAAQLVARDVPGRSVNAVRNRYIRRHGIEPEPLQVSAMPDAPLSDGTAPHHVPRFGTSPPQPHALPNIDVPNGTANPIIWNLERSATPALK</sequence>
<gene>
    <name evidence="2" type="ORF">PCAR00345_LOCUS2830</name>
</gene>
<keyword evidence="1" id="KW-0732">Signal</keyword>
<evidence type="ECO:0000256" key="1">
    <source>
        <dbReference type="SAM" id="SignalP"/>
    </source>
</evidence>
<accession>A0A7S4B0X0</accession>
<proteinExistence type="predicted"/>
<protein>
    <submittedName>
        <fullName evidence="2">Uncharacterized protein</fullName>
    </submittedName>
</protein>
<dbReference type="EMBL" id="HBIZ01004993">
    <property type="protein sequence ID" value="CAE0750245.1"/>
    <property type="molecule type" value="Transcribed_RNA"/>
</dbReference>